<protein>
    <recommendedName>
        <fullName evidence="3">Outer membrane beta-barrel protein</fullName>
    </recommendedName>
</protein>
<accession>A0A6N8KV32</accession>
<dbReference type="AlphaFoldDB" id="A0A6N8KV32"/>
<evidence type="ECO:0008006" key="3">
    <source>
        <dbReference type="Google" id="ProtNLM"/>
    </source>
</evidence>
<keyword evidence="2" id="KW-1185">Reference proteome</keyword>
<evidence type="ECO:0000313" key="2">
    <source>
        <dbReference type="Proteomes" id="UP000435036"/>
    </source>
</evidence>
<dbReference type="Proteomes" id="UP000435036">
    <property type="component" value="Unassembled WGS sequence"/>
</dbReference>
<dbReference type="EMBL" id="WSQA01000002">
    <property type="protein sequence ID" value="MVZ60967.1"/>
    <property type="molecule type" value="Genomic_DNA"/>
</dbReference>
<comment type="caution">
    <text evidence="1">The sequence shown here is derived from an EMBL/GenBank/DDBJ whole genome shotgun (WGS) entry which is preliminary data.</text>
</comment>
<dbReference type="OrthoDB" id="1453138at2"/>
<name>A0A6N8KV32_9SPHI</name>
<organism evidence="1 2">
    <name type="scientific">Sphingobacterium humi</name>
    <dbReference type="NCBI Taxonomy" id="1796905"/>
    <lineage>
        <taxon>Bacteria</taxon>
        <taxon>Pseudomonadati</taxon>
        <taxon>Bacteroidota</taxon>
        <taxon>Sphingobacteriia</taxon>
        <taxon>Sphingobacteriales</taxon>
        <taxon>Sphingobacteriaceae</taxon>
        <taxon>Sphingobacterium</taxon>
    </lineage>
</organism>
<gene>
    <name evidence="1" type="ORF">GQF63_02925</name>
</gene>
<reference evidence="1 2" key="1">
    <citation type="submission" date="2019-12" db="EMBL/GenBank/DDBJ databases">
        <authorList>
            <person name="Dong K."/>
        </authorList>
    </citation>
    <scope>NUCLEOTIDE SEQUENCE [LARGE SCALE GENOMIC DNA]</scope>
    <source>
        <strain evidence="1 2">JCM 31225</strain>
    </source>
</reference>
<proteinExistence type="predicted"/>
<dbReference type="InterPro" id="IPR011250">
    <property type="entry name" value="OMP/PagP_B-barrel"/>
</dbReference>
<dbReference type="RefSeq" id="WP_160367617.1">
    <property type="nucleotide sequence ID" value="NZ_WSQA01000002.1"/>
</dbReference>
<sequence>MMKKLVALIITLTSLHLGYAETEPKEGEPLLRKPSRAYQFGGIQDNWFVGVNAGGAIYFGDHDKQMDLGKRISPKFEVYAGKWFDDRFGARLGLGGFQYKGATQDPNLGTGKVWDASQNLQYQKFNYLNVNADFMFNWLNDVNGYSEQRLYSLIPYAGVGLMIGIDHTKKMRVSPSLGILQTFRLSESLDLNIDVRGNIHGDGFDGEFGGRNAEGSLAALVGLNFKIW</sequence>
<evidence type="ECO:0000313" key="1">
    <source>
        <dbReference type="EMBL" id="MVZ60967.1"/>
    </source>
</evidence>
<dbReference type="SUPFAM" id="SSF56925">
    <property type="entry name" value="OMPA-like"/>
    <property type="match status" value="1"/>
</dbReference>